<dbReference type="AlphaFoldDB" id="A0A0J7I1J8"/>
<dbReference type="STRING" id="558151.ACM46_17950"/>
<feature type="transmembrane region" description="Helical" evidence="1">
    <location>
        <begin position="58"/>
        <end position="79"/>
    </location>
</feature>
<gene>
    <name evidence="2" type="ORF">ACM46_17950</name>
</gene>
<keyword evidence="1" id="KW-1133">Transmembrane helix</keyword>
<name>A0A0J7I1J8_9FLAO</name>
<evidence type="ECO:0000256" key="1">
    <source>
        <dbReference type="SAM" id="Phobius"/>
    </source>
</evidence>
<keyword evidence="1" id="KW-0812">Transmembrane</keyword>
<dbReference type="OrthoDB" id="9813911at2"/>
<organism evidence="2 3">
    <name type="scientific">Chryseobacterium angstadtii</name>
    <dbReference type="NCBI Taxonomy" id="558151"/>
    <lineage>
        <taxon>Bacteria</taxon>
        <taxon>Pseudomonadati</taxon>
        <taxon>Bacteroidota</taxon>
        <taxon>Flavobacteriia</taxon>
        <taxon>Flavobacteriales</taxon>
        <taxon>Weeksellaceae</taxon>
        <taxon>Chryseobacterium group</taxon>
        <taxon>Chryseobacterium</taxon>
    </lineage>
</organism>
<evidence type="ECO:0000313" key="2">
    <source>
        <dbReference type="EMBL" id="KMQ60122.1"/>
    </source>
</evidence>
<proteinExistence type="predicted"/>
<keyword evidence="3" id="KW-1185">Reference proteome</keyword>
<sequence>MKIQLQLEYFAFLILGIFAFGRTELSWWWFAGLFFAPDISMLGYIINNKVGAFFYNLFHHLGLAIAVYLVGTVLALPYLQMAGAILFSHSAFDRILGYGLKYPDSFQNTHLGKIGKDKK</sequence>
<evidence type="ECO:0000313" key="3">
    <source>
        <dbReference type="Proteomes" id="UP000036261"/>
    </source>
</evidence>
<dbReference type="PATRIC" id="fig|558151.6.peg.3793"/>
<protein>
    <recommendedName>
        <fullName evidence="4">DUF4260 domain-containing protein</fullName>
    </recommendedName>
</protein>
<feature type="transmembrane region" description="Helical" evidence="1">
    <location>
        <begin position="5"/>
        <end position="21"/>
    </location>
</feature>
<dbReference type="EMBL" id="LFND01000006">
    <property type="protein sequence ID" value="KMQ60122.1"/>
    <property type="molecule type" value="Genomic_DNA"/>
</dbReference>
<dbReference type="Proteomes" id="UP000036261">
    <property type="component" value="Unassembled WGS sequence"/>
</dbReference>
<dbReference type="RefSeq" id="WP_048508064.1">
    <property type="nucleotide sequence ID" value="NZ_LFND01000006.1"/>
</dbReference>
<evidence type="ECO:0008006" key="4">
    <source>
        <dbReference type="Google" id="ProtNLM"/>
    </source>
</evidence>
<accession>A0A0J7I1J8</accession>
<comment type="caution">
    <text evidence="2">The sequence shown here is derived from an EMBL/GenBank/DDBJ whole genome shotgun (WGS) entry which is preliminary data.</text>
</comment>
<dbReference type="Pfam" id="PF14079">
    <property type="entry name" value="DUF4260"/>
    <property type="match status" value="1"/>
</dbReference>
<dbReference type="InterPro" id="IPR025356">
    <property type="entry name" value="DUF4260"/>
</dbReference>
<keyword evidence="1" id="KW-0472">Membrane</keyword>
<reference evidence="2 3" key="1">
    <citation type="journal article" date="2013" name="Int. J. Syst. Evol. Microbiol.">
        <title>Chryseobacterium angstadtii sp. nov., isolated from a newt tank.</title>
        <authorList>
            <person name="Kirk K.E."/>
            <person name="Hoffman J.A."/>
            <person name="Smith K.A."/>
            <person name="Strahan B.L."/>
            <person name="Failor K.C."/>
            <person name="Krebs J.E."/>
            <person name="Gale A.N."/>
            <person name="Do T.D."/>
            <person name="Sontag T.C."/>
            <person name="Batties A.M."/>
            <person name="Mistiszyn K."/>
            <person name="Newman J.D."/>
        </authorList>
    </citation>
    <scope>NUCLEOTIDE SEQUENCE [LARGE SCALE GENOMIC DNA]</scope>
    <source>
        <strain evidence="2 3">KM</strain>
    </source>
</reference>